<protein>
    <submittedName>
        <fullName evidence="1">Uncharacterized protein</fullName>
    </submittedName>
</protein>
<proteinExistence type="predicted"/>
<organism evidence="1 2">
    <name type="scientific">Zarea fungicola</name>
    <dbReference type="NCBI Taxonomy" id="93591"/>
    <lineage>
        <taxon>Eukaryota</taxon>
        <taxon>Fungi</taxon>
        <taxon>Dikarya</taxon>
        <taxon>Ascomycota</taxon>
        <taxon>Pezizomycotina</taxon>
        <taxon>Sordariomycetes</taxon>
        <taxon>Hypocreomycetidae</taxon>
        <taxon>Hypocreales</taxon>
        <taxon>Cordycipitaceae</taxon>
        <taxon>Zarea</taxon>
    </lineage>
</organism>
<gene>
    <name evidence="1" type="ORF">NQ176_g3509</name>
</gene>
<dbReference type="Proteomes" id="UP001143910">
    <property type="component" value="Unassembled WGS sequence"/>
</dbReference>
<comment type="caution">
    <text evidence="1">The sequence shown here is derived from an EMBL/GenBank/DDBJ whole genome shotgun (WGS) entry which is preliminary data.</text>
</comment>
<sequence length="356" mass="37050">MSTGNGAREYHDMSLPATSTPRPYTASHDDDRDSNAPEVADSEFSSPTTLTTSSPHGTHSTLHSPTAQQAGLEHYTPSKHFQQDEGKIAILSQEQYTTYPEVVASPYSKKEDTPNIAAAEEGDSAPQPQKDRKILGMRRKIFFLVLALVCIIIAAAVGGGVGASASHNSSKSPDPTPAPSPSSDVGASSTSSSASGASTSSAAGSGSGSGSGSSSSSPGSSTSTPSTSKSSSASKTSSTATATPTFLNQTNIGSGFGFQGFSGTNFHSPYTDLLVVEGETETGADFKFPINSYEWIARITNCCVSFCNNATSSGWIGYQCQTKKQPKTSEGFTRVWVWCEDDHQEDNARGKCSAGS</sequence>
<accession>A0ACC1NJ85</accession>
<keyword evidence="2" id="KW-1185">Reference proteome</keyword>
<name>A0ACC1NJ85_9HYPO</name>
<dbReference type="EMBL" id="JANJQO010000324">
    <property type="protein sequence ID" value="KAJ2979000.1"/>
    <property type="molecule type" value="Genomic_DNA"/>
</dbReference>
<reference evidence="1" key="1">
    <citation type="submission" date="2022-08" db="EMBL/GenBank/DDBJ databases">
        <title>Genome Sequence of Lecanicillium fungicola.</title>
        <authorList>
            <person name="Buettner E."/>
        </authorList>
    </citation>
    <scope>NUCLEOTIDE SEQUENCE</scope>
    <source>
        <strain evidence="1">Babe33</strain>
    </source>
</reference>
<evidence type="ECO:0000313" key="2">
    <source>
        <dbReference type="Proteomes" id="UP001143910"/>
    </source>
</evidence>
<evidence type="ECO:0000313" key="1">
    <source>
        <dbReference type="EMBL" id="KAJ2979000.1"/>
    </source>
</evidence>